<dbReference type="eggNOG" id="COG0463">
    <property type="taxonomic scope" value="Bacteria"/>
</dbReference>
<dbReference type="eggNOG" id="COG0457">
    <property type="taxonomic scope" value="Bacteria"/>
</dbReference>
<dbReference type="HOGENOM" id="CLU_023736_4_0_11"/>
<evidence type="ECO:0000259" key="1">
    <source>
        <dbReference type="Pfam" id="PF00535"/>
    </source>
</evidence>
<dbReference type="InterPro" id="IPR029044">
    <property type="entry name" value="Nucleotide-diphossugar_trans"/>
</dbReference>
<dbReference type="Proteomes" id="UP000006854">
    <property type="component" value="Chromosome"/>
</dbReference>
<dbReference type="InterPro" id="IPR001173">
    <property type="entry name" value="Glyco_trans_2-like"/>
</dbReference>
<protein>
    <submittedName>
        <fullName evidence="2">Glycosyl transferase, group 2 family protein</fullName>
    </submittedName>
</protein>
<proteinExistence type="predicted"/>
<evidence type="ECO:0000313" key="3">
    <source>
        <dbReference type="Proteomes" id="UP000006854"/>
    </source>
</evidence>
<keyword evidence="2" id="KW-0808">Transferase</keyword>
<sequence>MAVYAAGNLRRPPACRRRLPTGRCVPSPPDRTAGGGVAVKPSICLCMIVKNEGAVIERCLSSVRDLVDTWVISDTGSTDGTQELIRSALAGIPGELREEPWVNFGHNRSLNIAHARDRADYLLLLDADHVLRQEGPLPALTADSYMIRHEGALEYRIKRLVRGGMPWRYEGVTHEYLTADRDHGQENLDALVVEDYADGGSRHDKFERDARLLGAELDRDPSNPRTVFYLAQTLRDLGRAEEAAALYERRAAMGGWGEEVYYALLQSGVLRADSGDWPAAMDALSRAWEARPERLEACYELTARLRKMRRYRAAHAVVSSVLDREQPDDLLFLQPWVYRWGLLFEYSITAYWVGDHAASLAACDRLLALPDLPETYREQTRVNRAFAADRLAETETAAAVAVPAQV</sequence>
<keyword evidence="3" id="KW-1185">Reference proteome</keyword>
<dbReference type="Pfam" id="PF00535">
    <property type="entry name" value="Glycos_transf_2"/>
    <property type="match status" value="1"/>
</dbReference>
<dbReference type="EMBL" id="FR845719">
    <property type="protein sequence ID" value="CCA56336.1"/>
    <property type="molecule type" value="Genomic_DNA"/>
</dbReference>
<dbReference type="AlphaFoldDB" id="F2R7Q1"/>
<dbReference type="GO" id="GO:0016740">
    <property type="term" value="F:transferase activity"/>
    <property type="evidence" value="ECO:0007669"/>
    <property type="project" value="UniProtKB-KW"/>
</dbReference>
<dbReference type="SUPFAM" id="SSF53448">
    <property type="entry name" value="Nucleotide-diphospho-sugar transferases"/>
    <property type="match status" value="1"/>
</dbReference>
<dbReference type="KEGG" id="sve:SVEN_3050"/>
<dbReference type="Gene3D" id="1.25.40.10">
    <property type="entry name" value="Tetratricopeptide repeat domain"/>
    <property type="match status" value="2"/>
</dbReference>
<evidence type="ECO:0000313" key="2">
    <source>
        <dbReference type="EMBL" id="CCA56336.1"/>
    </source>
</evidence>
<organism evidence="2 3">
    <name type="scientific">Streptomyces venezuelae (strain ATCC 10712 / CBS 650.69 / DSM 40230 / JCM 4526 / NBRC 13096 / PD 04745)</name>
    <dbReference type="NCBI Taxonomy" id="953739"/>
    <lineage>
        <taxon>Bacteria</taxon>
        <taxon>Bacillati</taxon>
        <taxon>Actinomycetota</taxon>
        <taxon>Actinomycetes</taxon>
        <taxon>Kitasatosporales</taxon>
        <taxon>Streptomycetaceae</taxon>
        <taxon>Streptomyces</taxon>
    </lineage>
</organism>
<dbReference type="PANTHER" id="PTHR43630">
    <property type="entry name" value="POLY-BETA-1,6-N-ACETYL-D-GLUCOSAMINE SYNTHASE"/>
    <property type="match status" value="1"/>
</dbReference>
<dbReference type="SUPFAM" id="SSF48452">
    <property type="entry name" value="TPR-like"/>
    <property type="match status" value="1"/>
</dbReference>
<dbReference type="STRING" id="953739.SVEN_3050"/>
<reference evidence="2 3" key="1">
    <citation type="journal article" date="2011" name="BMC Genomics">
        <title>Genome-wide analysis of the role of GlnR in Streptomyces venezuelae provides new insights into global nitrogen regulation in actinomycetes.</title>
        <authorList>
            <person name="Pullan S.T."/>
            <person name="Bibb M.J."/>
            <person name="Merrick M."/>
        </authorList>
    </citation>
    <scope>NUCLEOTIDE SEQUENCE [LARGE SCALE GENOMIC DNA]</scope>
    <source>
        <strain evidence="2">ATCC 10712</strain>
    </source>
</reference>
<name>F2R7Q1_STRVP</name>
<gene>
    <name evidence="2" type="ordered locus">SVEN_3050</name>
</gene>
<feature type="domain" description="Glycosyltransferase 2-like" evidence="1">
    <location>
        <begin position="45"/>
        <end position="134"/>
    </location>
</feature>
<dbReference type="PANTHER" id="PTHR43630:SF2">
    <property type="entry name" value="GLYCOSYLTRANSFERASE"/>
    <property type="match status" value="1"/>
</dbReference>
<accession>F2R7Q1</accession>
<dbReference type="InterPro" id="IPR011990">
    <property type="entry name" value="TPR-like_helical_dom_sf"/>
</dbReference>
<dbReference type="Gene3D" id="3.90.550.10">
    <property type="entry name" value="Spore Coat Polysaccharide Biosynthesis Protein SpsA, Chain A"/>
    <property type="match status" value="1"/>
</dbReference>
<dbReference type="PATRIC" id="fig|953739.5.peg.5244"/>